<dbReference type="AlphaFoldDB" id="M2MHP2"/>
<gene>
    <name evidence="2" type="ORF">BAUCODRAFT_518086</name>
</gene>
<protein>
    <submittedName>
        <fullName evidence="2">Uncharacterized protein</fullName>
    </submittedName>
</protein>
<dbReference type="HOGENOM" id="CLU_1660408_0_0_1"/>
<feature type="region of interest" description="Disordered" evidence="1">
    <location>
        <begin position="9"/>
        <end position="30"/>
    </location>
</feature>
<evidence type="ECO:0000313" key="3">
    <source>
        <dbReference type="Proteomes" id="UP000011761"/>
    </source>
</evidence>
<keyword evidence="3" id="KW-1185">Reference proteome</keyword>
<dbReference type="EMBL" id="KB445556">
    <property type="protein sequence ID" value="EMC96126.1"/>
    <property type="molecule type" value="Genomic_DNA"/>
</dbReference>
<dbReference type="GeneID" id="19115096"/>
<feature type="compositionally biased region" description="Basic residues" evidence="1">
    <location>
        <begin position="134"/>
        <end position="148"/>
    </location>
</feature>
<name>M2MHP2_BAUPA</name>
<accession>M2MHP2</accession>
<feature type="compositionally biased region" description="Basic and acidic residues" evidence="1">
    <location>
        <begin position="149"/>
        <end position="159"/>
    </location>
</feature>
<proteinExistence type="predicted"/>
<dbReference type="KEGG" id="bcom:BAUCODRAFT_518086"/>
<feature type="region of interest" description="Disordered" evidence="1">
    <location>
        <begin position="134"/>
        <end position="159"/>
    </location>
</feature>
<sequence length="159" mass="17920">MTVLAVVPQHASQRNNVHHEPRSSHPKSPTQISHIARSVAHQEERDGLVVELAQRMTNQDSSLALHLLTATPVSRVAVRTQSRTRDLTSNLEEQSPYRNSAAEVICLLKAPEDGPSNPESHLPQFRRSPKLRYHHGKVFRHQAHKDRHHGVEHPPTKPA</sequence>
<evidence type="ECO:0000256" key="1">
    <source>
        <dbReference type="SAM" id="MobiDB-lite"/>
    </source>
</evidence>
<evidence type="ECO:0000313" key="2">
    <source>
        <dbReference type="EMBL" id="EMC96126.1"/>
    </source>
</evidence>
<dbReference type="Proteomes" id="UP000011761">
    <property type="component" value="Unassembled WGS sequence"/>
</dbReference>
<reference evidence="2" key="1">
    <citation type="journal article" date="2012" name="PLoS Pathog.">
        <title>Diverse lifestyles and strategies of plant pathogenesis encoded in the genomes of eighteen Dothideomycetes fungi.</title>
        <authorList>
            <person name="Ohm R.A."/>
            <person name="Feau N."/>
            <person name="Henrissat B."/>
            <person name="Schoch C.L."/>
            <person name="Horwitz B.A."/>
            <person name="Barry K.W."/>
            <person name="Condon B.J."/>
            <person name="Copeland A.C."/>
            <person name="Dhillon B."/>
            <person name="Glaser F."/>
            <person name="Hesse C.N."/>
            <person name="Kosti I."/>
            <person name="LaButti K."/>
            <person name="Lindquist E.A."/>
            <person name="Lucas S."/>
            <person name="Salamov A.A."/>
            <person name="Bradshaw R.E."/>
            <person name="Ciuffetti L."/>
            <person name="Hamelin R.C."/>
            <person name="Kema G.H.J."/>
            <person name="Lawrence C."/>
            <person name="Scott J.A."/>
            <person name="Spatafora J.W."/>
            <person name="Turgeon B.G."/>
            <person name="de Wit P.J.G.M."/>
            <person name="Zhong S."/>
            <person name="Goodwin S.B."/>
            <person name="Grigoriev I.V."/>
        </authorList>
    </citation>
    <scope>NUCLEOTIDE SEQUENCE [LARGE SCALE GENOMIC DNA]</scope>
    <source>
        <strain evidence="2">UAMH 10762</strain>
    </source>
</reference>
<dbReference type="RefSeq" id="XP_007677334.1">
    <property type="nucleotide sequence ID" value="XM_007679144.1"/>
</dbReference>
<organism evidence="2 3">
    <name type="scientific">Baudoinia panamericana (strain UAMH 10762)</name>
    <name type="common">Angels' share fungus</name>
    <name type="synonym">Baudoinia compniacensis (strain UAMH 10762)</name>
    <dbReference type="NCBI Taxonomy" id="717646"/>
    <lineage>
        <taxon>Eukaryota</taxon>
        <taxon>Fungi</taxon>
        <taxon>Dikarya</taxon>
        <taxon>Ascomycota</taxon>
        <taxon>Pezizomycotina</taxon>
        <taxon>Dothideomycetes</taxon>
        <taxon>Dothideomycetidae</taxon>
        <taxon>Mycosphaerellales</taxon>
        <taxon>Teratosphaeriaceae</taxon>
        <taxon>Baudoinia</taxon>
    </lineage>
</organism>